<dbReference type="RefSeq" id="WP_190833795.1">
    <property type="nucleotide sequence ID" value="NZ_CAWPPI010000080.1"/>
</dbReference>
<comment type="caution">
    <text evidence="1">The sequence shown here is derived from an EMBL/GenBank/DDBJ whole genome shotgun (WGS) entry which is preliminary data.</text>
</comment>
<name>A0A8J6XGF9_9CYAN</name>
<dbReference type="AlphaFoldDB" id="A0A8J6XGF9"/>
<organism evidence="1 2">
    <name type="scientific">Iningainema tapete BLCC-T55</name>
    <dbReference type="NCBI Taxonomy" id="2748662"/>
    <lineage>
        <taxon>Bacteria</taxon>
        <taxon>Bacillati</taxon>
        <taxon>Cyanobacteriota</taxon>
        <taxon>Cyanophyceae</taxon>
        <taxon>Nostocales</taxon>
        <taxon>Scytonemataceae</taxon>
        <taxon>Iningainema tapete</taxon>
    </lineage>
</organism>
<dbReference type="EMBL" id="JACXAE010000080">
    <property type="protein sequence ID" value="MBD2775419.1"/>
    <property type="molecule type" value="Genomic_DNA"/>
</dbReference>
<accession>A0A8J6XGF9</accession>
<proteinExistence type="predicted"/>
<reference evidence="1" key="1">
    <citation type="submission" date="2020-09" db="EMBL/GenBank/DDBJ databases">
        <title>Iningainema tapete sp. nov. (Scytonemataceae, Cyanobacteria) from greenhouses in central Florida (USA) produces two types of nodularin with biosynthetic potential for microcystin-LR and anabaenopeptins.</title>
        <authorList>
            <person name="Berthold D.E."/>
            <person name="Lefler F.W."/>
            <person name="Huang I.-S."/>
            <person name="Abdulla H."/>
            <person name="Zimba P.V."/>
            <person name="Laughinghouse H.D. IV."/>
        </authorList>
    </citation>
    <scope>NUCLEOTIDE SEQUENCE</scope>
    <source>
        <strain evidence="1">BLCCT55</strain>
    </source>
</reference>
<gene>
    <name evidence="1" type="ORF">ICL16_26000</name>
</gene>
<protein>
    <submittedName>
        <fullName evidence="1">Uncharacterized protein</fullName>
    </submittedName>
</protein>
<keyword evidence="2" id="KW-1185">Reference proteome</keyword>
<evidence type="ECO:0000313" key="1">
    <source>
        <dbReference type="EMBL" id="MBD2775419.1"/>
    </source>
</evidence>
<evidence type="ECO:0000313" key="2">
    <source>
        <dbReference type="Proteomes" id="UP000629098"/>
    </source>
</evidence>
<sequence length="151" mass="17646">MSRNSTEKRSSPIYTTDTTWKEVRTSSSLNLMKWKNLPSIDVIHKVRELVNKLAKVADVKRVWAVAPRLPDLHHIDFELELPSGTELSDEAWNLVQDLVIDYEWNLRDVSREKWYFDAQVVYRFPEATKVIADSNDKQRAWSSPPLKLVVH</sequence>
<dbReference type="Proteomes" id="UP000629098">
    <property type="component" value="Unassembled WGS sequence"/>
</dbReference>